<gene>
    <name evidence="8 9" type="primary">LOC109004512</name>
</gene>
<evidence type="ECO:0000256" key="4">
    <source>
        <dbReference type="ARBA" id="ARBA00023004"/>
    </source>
</evidence>
<keyword evidence="7" id="KW-1185">Reference proteome</keyword>
<keyword evidence="5" id="KW-0560">Oxidoreductase</keyword>
<keyword evidence="3" id="KW-0847">Vitamin C</keyword>
<evidence type="ECO:0000313" key="8">
    <source>
        <dbReference type="RefSeq" id="XP_018838620.1"/>
    </source>
</evidence>
<dbReference type="PANTHER" id="PTHR47991">
    <property type="entry name" value="OXOGLUTARATE/IRON-DEPENDENT DIOXYGENASE"/>
    <property type="match status" value="1"/>
</dbReference>
<evidence type="ECO:0000259" key="6">
    <source>
        <dbReference type="PROSITE" id="PS51471"/>
    </source>
</evidence>
<evidence type="ECO:0000313" key="7">
    <source>
        <dbReference type="Proteomes" id="UP000235220"/>
    </source>
</evidence>
<feature type="domain" description="Fe2OG dioxygenase" evidence="6">
    <location>
        <begin position="217"/>
        <end position="316"/>
    </location>
</feature>
<comment type="similarity">
    <text evidence="1 5">Belongs to the iron/ascorbate-dependent oxidoreductase family.</text>
</comment>
<evidence type="ECO:0000256" key="3">
    <source>
        <dbReference type="ARBA" id="ARBA00022896"/>
    </source>
</evidence>
<dbReference type="GO" id="GO:0031418">
    <property type="term" value="F:L-ascorbic acid binding"/>
    <property type="evidence" value="ECO:0007669"/>
    <property type="project" value="UniProtKB-KW"/>
</dbReference>
<dbReference type="GeneID" id="109004512"/>
<evidence type="ECO:0000256" key="2">
    <source>
        <dbReference type="ARBA" id="ARBA00022723"/>
    </source>
</evidence>
<dbReference type="InterPro" id="IPR050295">
    <property type="entry name" value="Plant_2OG-oxidoreductases"/>
</dbReference>
<reference evidence="8 9" key="1">
    <citation type="submission" date="2025-04" db="UniProtKB">
        <authorList>
            <consortium name="RefSeq"/>
        </authorList>
    </citation>
    <scope>IDENTIFICATION</scope>
    <source>
        <tissue evidence="8 9">Leaves</tissue>
    </source>
</reference>
<dbReference type="Pfam" id="PF14226">
    <property type="entry name" value="DIOX_N"/>
    <property type="match status" value="1"/>
</dbReference>
<accession>A0A2I4G428</accession>
<dbReference type="OrthoDB" id="288590at2759"/>
<dbReference type="AlphaFoldDB" id="A0A2I4G428"/>
<dbReference type="RefSeq" id="XP_018838620.1">
    <property type="nucleotide sequence ID" value="XM_018983075.2"/>
</dbReference>
<dbReference type="InterPro" id="IPR005123">
    <property type="entry name" value="Oxoglu/Fe-dep_dioxygenase_dom"/>
</dbReference>
<evidence type="ECO:0000313" key="9">
    <source>
        <dbReference type="RefSeq" id="XP_035542331.1"/>
    </source>
</evidence>
<dbReference type="GO" id="GO:0046872">
    <property type="term" value="F:metal ion binding"/>
    <property type="evidence" value="ECO:0007669"/>
    <property type="project" value="UniProtKB-KW"/>
</dbReference>
<proteinExistence type="inferred from homology"/>
<organism evidence="7 8">
    <name type="scientific">Juglans regia</name>
    <name type="common">English walnut</name>
    <dbReference type="NCBI Taxonomy" id="51240"/>
    <lineage>
        <taxon>Eukaryota</taxon>
        <taxon>Viridiplantae</taxon>
        <taxon>Streptophyta</taxon>
        <taxon>Embryophyta</taxon>
        <taxon>Tracheophyta</taxon>
        <taxon>Spermatophyta</taxon>
        <taxon>Magnoliopsida</taxon>
        <taxon>eudicotyledons</taxon>
        <taxon>Gunneridae</taxon>
        <taxon>Pentapetalae</taxon>
        <taxon>rosids</taxon>
        <taxon>fabids</taxon>
        <taxon>Fagales</taxon>
        <taxon>Juglandaceae</taxon>
        <taxon>Juglans</taxon>
    </lineage>
</organism>
<protein>
    <submittedName>
        <fullName evidence="8 9">Probable 2-oxoglutarate-dependent dioxygenase ANS</fullName>
    </submittedName>
</protein>
<keyword evidence="2 5" id="KW-0479">Metal-binding</keyword>
<keyword evidence="8 9" id="KW-0223">Dioxygenase</keyword>
<dbReference type="GO" id="GO:0051213">
    <property type="term" value="F:dioxygenase activity"/>
    <property type="evidence" value="ECO:0007669"/>
    <property type="project" value="UniProtKB-KW"/>
</dbReference>
<dbReference type="InterPro" id="IPR026992">
    <property type="entry name" value="DIOX_N"/>
</dbReference>
<dbReference type="KEGG" id="jre:109004512"/>
<dbReference type="InterPro" id="IPR044861">
    <property type="entry name" value="IPNS-like_FE2OG_OXY"/>
</dbReference>
<sequence length="365" mass="40729">MEVGGEPMMRVQALAEAGVSQVPPPYIQLPHNRPQLKFNTSSTSNNNQSNSIPPIIDLFNFEPSFRDLVRESIGRACSEWGAFHVTSHGIPTSLLDHVKTAGLSFFKHCPIPDKLKYSCNPSSFASEGYGSRMLLLGKDDPHNEGNVVLDWRDYFDHHTFPLSRRNPSRWPHFPPDYREIVAMYADQMMMLAQKLMGLISESLGLRSSHMEDAVGELYQNVTISYYPPCPQPELTLGLQSHSDMGAITLLIQDDVGGLQLLNHNQWVTVPSLSNAILVILADQTEIMTNGKYRSAQHRAITNATQSRLSVATFHDPAKAAKISPASELVEESSPQYREVVYGDYVSSWYTKGPDGKRNIDSLLLN</sequence>
<dbReference type="SUPFAM" id="SSF51197">
    <property type="entry name" value="Clavaminate synthase-like"/>
    <property type="match status" value="1"/>
</dbReference>
<dbReference type="InterPro" id="IPR027443">
    <property type="entry name" value="IPNS-like_sf"/>
</dbReference>
<evidence type="ECO:0000256" key="5">
    <source>
        <dbReference type="RuleBase" id="RU003682"/>
    </source>
</evidence>
<keyword evidence="4 5" id="KW-0408">Iron</keyword>
<dbReference type="RefSeq" id="XP_035542331.1">
    <property type="nucleotide sequence ID" value="XM_035686438.1"/>
</dbReference>
<dbReference type="Proteomes" id="UP000235220">
    <property type="component" value="Chromosome 16"/>
</dbReference>
<dbReference type="STRING" id="51240.A0A2I4G428"/>
<dbReference type="PROSITE" id="PS51471">
    <property type="entry name" value="FE2OG_OXY"/>
    <property type="match status" value="1"/>
</dbReference>
<dbReference type="Gene3D" id="2.60.120.330">
    <property type="entry name" value="B-lactam Antibiotic, Isopenicillin N Synthase, Chain"/>
    <property type="match status" value="1"/>
</dbReference>
<dbReference type="Gramene" id="Jr16_00180_p1">
    <property type="protein sequence ID" value="cds.Jr16_00180_p1"/>
    <property type="gene ID" value="Jr16_00180"/>
</dbReference>
<dbReference type="Pfam" id="PF03171">
    <property type="entry name" value="2OG-FeII_Oxy"/>
    <property type="match status" value="1"/>
</dbReference>
<evidence type="ECO:0000256" key="1">
    <source>
        <dbReference type="ARBA" id="ARBA00008056"/>
    </source>
</evidence>
<name>A0A2I4G428_JUGRE</name>